<keyword evidence="3 6" id="KW-0378">Hydrolase</keyword>
<protein>
    <recommendedName>
        <fullName evidence="2 6">Adenine deaminase</fullName>
        <shortName evidence="6">Adenase</shortName>
        <shortName evidence="6">Adenine aminase</shortName>
        <ecNumber evidence="2 6">3.5.4.2</ecNumber>
    </recommendedName>
</protein>
<dbReference type="InterPro" id="IPR006679">
    <property type="entry name" value="Adenine_deam"/>
</dbReference>
<dbReference type="InterPro" id="IPR011059">
    <property type="entry name" value="Metal-dep_hydrolase_composite"/>
</dbReference>
<dbReference type="PANTHER" id="PTHR11113:SF2">
    <property type="entry name" value="ADENINE DEAMINASE"/>
    <property type="match status" value="1"/>
</dbReference>
<gene>
    <name evidence="6 9" type="primary">ade</name>
    <name evidence="9" type="ORF">WJU16_10660</name>
</gene>
<dbReference type="CDD" id="cd01295">
    <property type="entry name" value="AdeC"/>
    <property type="match status" value="1"/>
</dbReference>
<dbReference type="SUPFAM" id="SSF51556">
    <property type="entry name" value="Metallo-dependent hydrolases"/>
    <property type="match status" value="1"/>
</dbReference>
<dbReference type="GO" id="GO:0000034">
    <property type="term" value="F:adenine deaminase activity"/>
    <property type="evidence" value="ECO:0007669"/>
    <property type="project" value="UniProtKB-EC"/>
</dbReference>
<evidence type="ECO:0000313" key="10">
    <source>
        <dbReference type="Proteomes" id="UP001485459"/>
    </source>
</evidence>
<comment type="catalytic activity">
    <reaction evidence="5 6">
        <text>adenine + H2O + H(+) = hypoxanthine + NH4(+)</text>
        <dbReference type="Rhea" id="RHEA:23688"/>
        <dbReference type="ChEBI" id="CHEBI:15377"/>
        <dbReference type="ChEBI" id="CHEBI:15378"/>
        <dbReference type="ChEBI" id="CHEBI:16708"/>
        <dbReference type="ChEBI" id="CHEBI:17368"/>
        <dbReference type="ChEBI" id="CHEBI:28938"/>
        <dbReference type="EC" id="3.5.4.2"/>
    </reaction>
</comment>
<dbReference type="InterPro" id="IPR006680">
    <property type="entry name" value="Amidohydro-rel"/>
</dbReference>
<evidence type="ECO:0000256" key="6">
    <source>
        <dbReference type="HAMAP-Rule" id="MF_01518"/>
    </source>
</evidence>
<evidence type="ECO:0000256" key="3">
    <source>
        <dbReference type="ARBA" id="ARBA00022801"/>
    </source>
</evidence>
<name>A0ABZ2YUR9_9BACT</name>
<dbReference type="RefSeq" id="WP_341838300.1">
    <property type="nucleotide sequence ID" value="NZ_CP149822.1"/>
</dbReference>
<sequence length="546" mass="58352">MNALHLAGIVVDVPGRRTFPAVVSVADGKIAGIIPTDQPVPQRYILPGFIDAHVHVESSMLIPSEFARMAVVHGTVGSVSDPHEIANVCGEAGVEFMLENGRQVPFRFCFGAPSCVPATIFETAGDVIGPDGVDRLLQRPDIYYLSEMMNFPGVLHGDPEVMAKIASARKFGKPVDGHAPGLRGETAAQYASAGISTDHECFTLDEALDKLAAGMHILIREGSAARNFEALEPLIATHHQRVMFCSDDKHPDNLEEGHINLLVKRALAKGHDLFNILQAACVNPVRHYGIPAGLLRAGDPADFIIVNNLSDFTILETWIGGVQVAAEGNTLIAPVPVKPINRFHCTAKSAHDFRVPAPAGVSTVQVIEALDGQLITHPLTFRLTAKDGFLVSDVSQDVLKITVVNRYQDAPPAVAFIRNFGLRAGAIASTVAHDSHNIISVGVDDESIQRAVNVLISAEGGICVIDGGNEYILPLPVAGLMSAGDGYVAARRYSQLDKAAKALGSKLDAPFMTLSFMALLVIPHLKLSDRGLFDGDKFAFTELAQA</sequence>
<dbReference type="InterPro" id="IPR026912">
    <property type="entry name" value="Adenine_deam_C"/>
</dbReference>
<dbReference type="Gene3D" id="3.20.20.140">
    <property type="entry name" value="Metal-dependent hydrolases"/>
    <property type="match status" value="1"/>
</dbReference>
<dbReference type="SUPFAM" id="SSF51338">
    <property type="entry name" value="Composite domain of metallo-dependent hydrolases"/>
    <property type="match status" value="1"/>
</dbReference>
<comment type="cofactor">
    <cofactor evidence="6">
        <name>Mn(2+)</name>
        <dbReference type="ChEBI" id="CHEBI:29035"/>
    </cofactor>
</comment>
<dbReference type="InterPro" id="IPR032466">
    <property type="entry name" value="Metal_Hydrolase"/>
</dbReference>
<evidence type="ECO:0000256" key="5">
    <source>
        <dbReference type="ARBA" id="ARBA00047720"/>
    </source>
</evidence>
<evidence type="ECO:0000256" key="4">
    <source>
        <dbReference type="ARBA" id="ARBA00023211"/>
    </source>
</evidence>
<dbReference type="EMBL" id="CP149822">
    <property type="protein sequence ID" value="WZN43491.1"/>
    <property type="molecule type" value="Genomic_DNA"/>
</dbReference>
<feature type="domain" description="Amidohydrolase-related" evidence="7">
    <location>
        <begin position="44"/>
        <end position="324"/>
    </location>
</feature>
<feature type="domain" description="Adenine deaminase C-terminal" evidence="8">
    <location>
        <begin position="373"/>
        <end position="538"/>
    </location>
</feature>
<accession>A0ABZ2YUR9</accession>
<proteinExistence type="inferred from homology"/>
<dbReference type="Proteomes" id="UP001485459">
    <property type="component" value="Chromosome"/>
</dbReference>
<evidence type="ECO:0000256" key="2">
    <source>
        <dbReference type="ARBA" id="ARBA00012782"/>
    </source>
</evidence>
<comment type="similarity">
    <text evidence="1 6">Belongs to the metallo-dependent hydrolases superfamily. Adenine deaminase family.</text>
</comment>
<evidence type="ECO:0000259" key="7">
    <source>
        <dbReference type="Pfam" id="PF01979"/>
    </source>
</evidence>
<evidence type="ECO:0000256" key="1">
    <source>
        <dbReference type="ARBA" id="ARBA00006773"/>
    </source>
</evidence>
<dbReference type="PANTHER" id="PTHR11113">
    <property type="entry name" value="N-ACETYLGLUCOSAMINE-6-PHOSPHATE DEACETYLASE"/>
    <property type="match status" value="1"/>
</dbReference>
<dbReference type="EC" id="3.5.4.2" evidence="2 6"/>
<evidence type="ECO:0000259" key="8">
    <source>
        <dbReference type="Pfam" id="PF13382"/>
    </source>
</evidence>
<organism evidence="9 10">
    <name type="scientific">Chitinophaga pollutisoli</name>
    <dbReference type="NCBI Taxonomy" id="3133966"/>
    <lineage>
        <taxon>Bacteria</taxon>
        <taxon>Pseudomonadati</taxon>
        <taxon>Bacteroidota</taxon>
        <taxon>Chitinophagia</taxon>
        <taxon>Chitinophagales</taxon>
        <taxon>Chitinophagaceae</taxon>
        <taxon>Chitinophaga</taxon>
    </lineage>
</organism>
<dbReference type="HAMAP" id="MF_01518">
    <property type="entry name" value="Adenine_deamin"/>
    <property type="match status" value="1"/>
</dbReference>
<keyword evidence="4 6" id="KW-0464">Manganese</keyword>
<reference evidence="10" key="1">
    <citation type="submission" date="2024-03" db="EMBL/GenBank/DDBJ databases">
        <title>Chitinophaga horti sp. nov., isolated from garden soil.</title>
        <authorList>
            <person name="Lee D.S."/>
            <person name="Han D.M."/>
            <person name="Baek J.H."/>
            <person name="Choi D.G."/>
            <person name="Jeon J.H."/>
            <person name="Jeon C.O."/>
        </authorList>
    </citation>
    <scope>NUCLEOTIDE SEQUENCE [LARGE SCALE GENOMIC DNA]</scope>
    <source>
        <strain evidence="10">GPA1</strain>
    </source>
</reference>
<evidence type="ECO:0000313" key="9">
    <source>
        <dbReference type="EMBL" id="WZN43491.1"/>
    </source>
</evidence>
<keyword evidence="10" id="KW-1185">Reference proteome</keyword>
<dbReference type="Pfam" id="PF01979">
    <property type="entry name" value="Amidohydro_1"/>
    <property type="match status" value="1"/>
</dbReference>
<dbReference type="NCBIfam" id="TIGR01178">
    <property type="entry name" value="ade"/>
    <property type="match status" value="1"/>
</dbReference>
<dbReference type="Pfam" id="PF13382">
    <property type="entry name" value="Adenine_deam_C"/>
    <property type="match status" value="1"/>
</dbReference>